<evidence type="ECO:0000313" key="4">
    <source>
        <dbReference type="Proteomes" id="UP000289954"/>
    </source>
</evidence>
<keyword evidence="1" id="KW-0812">Transmembrane</keyword>
<dbReference type="OrthoDB" id="4822551at2"/>
<dbReference type="Proteomes" id="UP000289954">
    <property type="component" value="Unassembled WGS sequence"/>
</dbReference>
<feature type="transmembrane region" description="Helical" evidence="1">
    <location>
        <begin position="85"/>
        <end position="107"/>
    </location>
</feature>
<dbReference type="EMBL" id="BIMR01000166">
    <property type="protein sequence ID" value="GCE77057.1"/>
    <property type="molecule type" value="Genomic_DNA"/>
</dbReference>
<evidence type="ECO:0000313" key="3">
    <source>
        <dbReference type="EMBL" id="GCE77057.1"/>
    </source>
</evidence>
<dbReference type="InterPro" id="IPR006976">
    <property type="entry name" value="VanZ-like"/>
</dbReference>
<organism evidence="3 4">
    <name type="scientific">Cellulomonas biazotea</name>
    <dbReference type="NCBI Taxonomy" id="1709"/>
    <lineage>
        <taxon>Bacteria</taxon>
        <taxon>Bacillati</taxon>
        <taxon>Actinomycetota</taxon>
        <taxon>Actinomycetes</taxon>
        <taxon>Micrococcales</taxon>
        <taxon>Cellulomonadaceae</taxon>
        <taxon>Cellulomonas</taxon>
    </lineage>
</organism>
<keyword evidence="1" id="KW-1133">Transmembrane helix</keyword>
<name>A0A402DSG4_9CELL</name>
<keyword evidence="1" id="KW-0472">Membrane</keyword>
<gene>
    <name evidence="3" type="ORF">CBZ_21130</name>
</gene>
<evidence type="ECO:0000259" key="2">
    <source>
        <dbReference type="Pfam" id="PF04892"/>
    </source>
</evidence>
<proteinExistence type="predicted"/>
<feature type="domain" description="VanZ-like" evidence="2">
    <location>
        <begin position="17"/>
        <end position="135"/>
    </location>
</feature>
<sequence length="274" mass="28472">MTDQRAPALRRAATVAFVLYLVVLAGAAFLPLPIGQMERGTGPAYDLALRRPDLLGGWETQRNVLMTIPFGLLLPLVVRWRYEALVLACVAVTLLIETVQLVVSAAVGWAWRAFDVNDLLLNTVGGLLGLALTALVLAVVRRPALPPVRRLVPAGAAVALVAWAVLATVTTPPPREVVYACDEPPAGAVTSLPGGASAYAGRDGSLCLRAAGGGTASLPADGVAGPAMTYERSDGTWELGTAQRGDVVTAGRGGEVVELHAVDGSGALVWSVRR</sequence>
<dbReference type="PANTHER" id="PTHR36834:SF1">
    <property type="entry name" value="INTEGRAL MEMBRANE PROTEIN"/>
    <property type="match status" value="1"/>
</dbReference>
<dbReference type="Pfam" id="PF04892">
    <property type="entry name" value="VanZ"/>
    <property type="match status" value="1"/>
</dbReference>
<feature type="transmembrane region" description="Helical" evidence="1">
    <location>
        <begin position="119"/>
        <end position="139"/>
    </location>
</feature>
<dbReference type="RefSeq" id="WP_130781658.1">
    <property type="nucleotide sequence ID" value="NZ_BIMR01000166.1"/>
</dbReference>
<comment type="caution">
    <text evidence="3">The sequence shown here is derived from an EMBL/GenBank/DDBJ whole genome shotgun (WGS) entry which is preliminary data.</text>
</comment>
<dbReference type="InterPro" id="IPR053150">
    <property type="entry name" value="Teicoplanin_resist-assoc"/>
</dbReference>
<feature type="transmembrane region" description="Helical" evidence="1">
    <location>
        <begin position="12"/>
        <end position="34"/>
    </location>
</feature>
<feature type="transmembrane region" description="Helical" evidence="1">
    <location>
        <begin position="151"/>
        <end position="169"/>
    </location>
</feature>
<keyword evidence="4" id="KW-1185">Reference proteome</keyword>
<protein>
    <recommendedName>
        <fullName evidence="2">VanZ-like domain-containing protein</fullName>
    </recommendedName>
</protein>
<accession>A0A402DSG4</accession>
<dbReference type="PANTHER" id="PTHR36834">
    <property type="entry name" value="MEMBRANE PROTEIN-RELATED"/>
    <property type="match status" value="1"/>
</dbReference>
<reference evidence="3 4" key="1">
    <citation type="submission" date="2019-01" db="EMBL/GenBank/DDBJ databases">
        <title>Draft genome sequence of Cellulomonas takizawaensis strain TKZ-21.</title>
        <authorList>
            <person name="Yamamura H."/>
            <person name="Hayashi T."/>
            <person name="Hamada M."/>
            <person name="Serisawa Y."/>
            <person name="Matsuyama K."/>
            <person name="Nakagawa Y."/>
            <person name="Otoguro M."/>
            <person name="Yanagida F."/>
            <person name="Hayakawa M."/>
        </authorList>
    </citation>
    <scope>NUCLEOTIDE SEQUENCE [LARGE SCALE GENOMIC DNA]</scope>
    <source>
        <strain evidence="3 4">NBRC12680</strain>
    </source>
</reference>
<feature type="transmembrane region" description="Helical" evidence="1">
    <location>
        <begin position="60"/>
        <end position="78"/>
    </location>
</feature>
<dbReference type="AlphaFoldDB" id="A0A402DSG4"/>
<evidence type="ECO:0000256" key="1">
    <source>
        <dbReference type="SAM" id="Phobius"/>
    </source>
</evidence>